<dbReference type="PATRIC" id="fig|251654.3.peg.1412"/>
<reference evidence="1 2" key="1">
    <citation type="submission" date="2015-09" db="EMBL/GenBank/DDBJ databases">
        <title>Genome announcement of multiple Pseudomonas syringae strains.</title>
        <authorList>
            <person name="Thakur S."/>
            <person name="Wang P.W."/>
            <person name="Gong Y."/>
            <person name="Weir B.S."/>
            <person name="Guttman D.S."/>
        </authorList>
    </citation>
    <scope>NUCLEOTIDE SEQUENCE [LARGE SCALE GENOMIC DNA]</scope>
    <source>
        <strain evidence="1 2">ICMP4531</strain>
    </source>
</reference>
<dbReference type="EMBL" id="LJQM01000068">
    <property type="protein sequence ID" value="KPX47285.1"/>
    <property type="molecule type" value="Genomic_DNA"/>
</dbReference>
<dbReference type="AlphaFoldDB" id="A0A0P9S6S9"/>
<protein>
    <submittedName>
        <fullName evidence="1">Uncharacterized protein</fullName>
    </submittedName>
</protein>
<proteinExistence type="predicted"/>
<organism evidence="1 2">
    <name type="scientific">Pseudomonas syringae pv. helianthi</name>
    <dbReference type="NCBI Taxonomy" id="251654"/>
    <lineage>
        <taxon>Bacteria</taxon>
        <taxon>Pseudomonadati</taxon>
        <taxon>Pseudomonadota</taxon>
        <taxon>Gammaproteobacteria</taxon>
        <taxon>Pseudomonadales</taxon>
        <taxon>Pseudomonadaceae</taxon>
        <taxon>Pseudomonas</taxon>
    </lineage>
</organism>
<accession>A0A0P9S6S9</accession>
<gene>
    <name evidence="1" type="ORF">ALO68_05698</name>
</gene>
<dbReference type="Proteomes" id="UP000050557">
    <property type="component" value="Unassembled WGS sequence"/>
</dbReference>
<name>A0A0P9S6S9_9PSED</name>
<sequence>MHLKRSRSCLEPKVFTRQRFTIQIDIQPLRRLELYPGQTCTDEHVVDPQPTLQQASERADHFLRRWQDADVQQAIIGQCGRTQLVATASLSAVANTQRQEIATPVEIRACKFAVGGVQLAEPCQTCKQIGRAAQYLFQVFGGVGRHLTAKATGGHIEEQLATYLPKIDGTWWYIHELQGSGYIKRHPGSTGKVIGSAQRQNSQTGLRFSQRQGFGDVAQRTVTAACHDVPVPGRKCFADQSLGIAGFPGQPHVELPALLAFVGNGITHVLIECLFTMKNEHCPALCHDTSSAEPYELKPASEALSVISARIHFARRMTVTPHTSKKPTCLRNFFSHRRVPVKPLPILGQT</sequence>
<comment type="caution">
    <text evidence="1">The sequence shown here is derived from an EMBL/GenBank/DDBJ whole genome shotgun (WGS) entry which is preliminary data.</text>
</comment>
<evidence type="ECO:0000313" key="2">
    <source>
        <dbReference type="Proteomes" id="UP000050557"/>
    </source>
</evidence>
<evidence type="ECO:0000313" key="1">
    <source>
        <dbReference type="EMBL" id="KPX47285.1"/>
    </source>
</evidence>